<keyword evidence="3" id="KW-1185">Reference proteome</keyword>
<evidence type="ECO:0000313" key="3">
    <source>
        <dbReference type="Proteomes" id="UP001318860"/>
    </source>
</evidence>
<comment type="caution">
    <text evidence="2">The sequence shown here is derived from an EMBL/GenBank/DDBJ whole genome shotgun (WGS) entry which is preliminary data.</text>
</comment>
<evidence type="ECO:0000313" key="2">
    <source>
        <dbReference type="EMBL" id="KAK6144760.1"/>
    </source>
</evidence>
<feature type="domain" description="Protein kinase" evidence="1">
    <location>
        <begin position="23"/>
        <end position="302"/>
    </location>
</feature>
<protein>
    <recommendedName>
        <fullName evidence="1">Protein kinase domain-containing protein</fullName>
    </recommendedName>
</protein>
<gene>
    <name evidence="2" type="ORF">DH2020_021580</name>
</gene>
<dbReference type="InterPro" id="IPR011009">
    <property type="entry name" value="Kinase-like_dom_sf"/>
</dbReference>
<name>A0ABR0WF30_REHGL</name>
<accession>A0ABR0WF30</accession>
<dbReference type="Gene3D" id="1.10.510.10">
    <property type="entry name" value="Transferase(Phosphotransferase) domain 1"/>
    <property type="match status" value="1"/>
</dbReference>
<proteinExistence type="predicted"/>
<dbReference type="InterPro" id="IPR000719">
    <property type="entry name" value="Prot_kinase_dom"/>
</dbReference>
<dbReference type="Proteomes" id="UP001318860">
    <property type="component" value="Unassembled WGS sequence"/>
</dbReference>
<sequence length="302" mass="35144">MMDYPITIQKLKYKKLVIYTDDFSESNYISRFQFGKLYRGLIPNPRRKRYVMVEIWEVPEIYNYEPGDNKIRLMEETILLRHEMLISHPGMLKLYGYCCEGEHLGAVYEFRPFDSLFNLIPKAGFTWLQRIKAALGLASVLKFLHAGNSSFYVPFIVQNLDAAHVVLDEAIMSLDATATLILLHPAEFDIKESFHRRKQTSWAPFVYEWAIREFEAYEKSEGDMNNTNFSLVHKSLAAECDLSCPADAHKITMLALECVNKAEHERPTMKQVFRSLRKLEVVKQHADYLKASTELCPWEIDI</sequence>
<dbReference type="SUPFAM" id="SSF56112">
    <property type="entry name" value="Protein kinase-like (PK-like)"/>
    <property type="match status" value="1"/>
</dbReference>
<evidence type="ECO:0000259" key="1">
    <source>
        <dbReference type="PROSITE" id="PS50011"/>
    </source>
</evidence>
<dbReference type="PROSITE" id="PS50011">
    <property type="entry name" value="PROTEIN_KINASE_DOM"/>
    <property type="match status" value="1"/>
</dbReference>
<dbReference type="PANTHER" id="PTHR45621">
    <property type="entry name" value="OS01G0588500 PROTEIN-RELATED"/>
    <property type="match status" value="1"/>
</dbReference>
<organism evidence="2 3">
    <name type="scientific">Rehmannia glutinosa</name>
    <name type="common">Chinese foxglove</name>
    <dbReference type="NCBI Taxonomy" id="99300"/>
    <lineage>
        <taxon>Eukaryota</taxon>
        <taxon>Viridiplantae</taxon>
        <taxon>Streptophyta</taxon>
        <taxon>Embryophyta</taxon>
        <taxon>Tracheophyta</taxon>
        <taxon>Spermatophyta</taxon>
        <taxon>Magnoliopsida</taxon>
        <taxon>eudicotyledons</taxon>
        <taxon>Gunneridae</taxon>
        <taxon>Pentapetalae</taxon>
        <taxon>asterids</taxon>
        <taxon>lamiids</taxon>
        <taxon>Lamiales</taxon>
        <taxon>Orobanchaceae</taxon>
        <taxon>Rehmannieae</taxon>
        <taxon>Rehmannia</taxon>
    </lineage>
</organism>
<dbReference type="InterPro" id="IPR050823">
    <property type="entry name" value="Plant_Ser_Thr_Prot_Kinase"/>
</dbReference>
<dbReference type="EMBL" id="JABTTQ020000012">
    <property type="protein sequence ID" value="KAK6144760.1"/>
    <property type="molecule type" value="Genomic_DNA"/>
</dbReference>
<reference evidence="2 3" key="1">
    <citation type="journal article" date="2021" name="Comput. Struct. Biotechnol. J.">
        <title>De novo genome assembly of the potent medicinal plant Rehmannia glutinosa using nanopore technology.</title>
        <authorList>
            <person name="Ma L."/>
            <person name="Dong C."/>
            <person name="Song C."/>
            <person name="Wang X."/>
            <person name="Zheng X."/>
            <person name="Niu Y."/>
            <person name="Chen S."/>
            <person name="Feng W."/>
        </authorList>
    </citation>
    <scope>NUCLEOTIDE SEQUENCE [LARGE SCALE GENOMIC DNA]</scope>
    <source>
        <strain evidence="2">DH-2019</strain>
    </source>
</reference>